<dbReference type="PANTHER" id="PTHR45458">
    <property type="entry name" value="SHORT-CHAIN DEHYDROGENASE/REDUCTASE SDR"/>
    <property type="match status" value="1"/>
</dbReference>
<dbReference type="InterPro" id="IPR002347">
    <property type="entry name" value="SDR_fam"/>
</dbReference>
<dbReference type="SUPFAM" id="SSF51735">
    <property type="entry name" value="NAD(P)-binding Rossmann-fold domains"/>
    <property type="match status" value="1"/>
</dbReference>
<name>A0ABQ3FVL8_9BURK</name>
<organism evidence="1 2">
    <name type="scientific">Pseudorhodoferax aquiterrae</name>
    <dbReference type="NCBI Taxonomy" id="747304"/>
    <lineage>
        <taxon>Bacteria</taxon>
        <taxon>Pseudomonadati</taxon>
        <taxon>Pseudomonadota</taxon>
        <taxon>Betaproteobacteria</taxon>
        <taxon>Burkholderiales</taxon>
        <taxon>Comamonadaceae</taxon>
    </lineage>
</organism>
<accession>A0ABQ3FVL8</accession>
<proteinExistence type="predicted"/>
<dbReference type="Gene3D" id="3.40.50.720">
    <property type="entry name" value="NAD(P)-binding Rossmann-like Domain"/>
    <property type="match status" value="1"/>
</dbReference>
<evidence type="ECO:0000313" key="2">
    <source>
        <dbReference type="Proteomes" id="UP000626210"/>
    </source>
</evidence>
<reference evidence="2" key="1">
    <citation type="journal article" date="2019" name="Int. J. Syst. Evol. Microbiol.">
        <title>The Global Catalogue of Microorganisms (GCM) 10K type strain sequencing project: providing services to taxonomists for standard genome sequencing and annotation.</title>
        <authorList>
            <consortium name="The Broad Institute Genomics Platform"/>
            <consortium name="The Broad Institute Genome Sequencing Center for Infectious Disease"/>
            <person name="Wu L."/>
            <person name="Ma J."/>
        </authorList>
    </citation>
    <scope>NUCLEOTIDE SEQUENCE [LARGE SCALE GENOMIC DNA]</scope>
    <source>
        <strain evidence="2">KCTC 23314</strain>
    </source>
</reference>
<evidence type="ECO:0000313" key="1">
    <source>
        <dbReference type="EMBL" id="GHC68698.1"/>
    </source>
</evidence>
<dbReference type="Proteomes" id="UP000626210">
    <property type="component" value="Unassembled WGS sequence"/>
</dbReference>
<dbReference type="EMBL" id="BMYK01000001">
    <property type="protein sequence ID" value="GHC68698.1"/>
    <property type="molecule type" value="Genomic_DNA"/>
</dbReference>
<dbReference type="PANTHER" id="PTHR45458:SF1">
    <property type="entry name" value="SHORT CHAIN DEHYDROGENASE"/>
    <property type="match status" value="1"/>
</dbReference>
<dbReference type="Pfam" id="PF00106">
    <property type="entry name" value="adh_short"/>
    <property type="match status" value="1"/>
</dbReference>
<gene>
    <name evidence="1" type="ORF">GCM10007320_01340</name>
</gene>
<dbReference type="InterPro" id="IPR036291">
    <property type="entry name" value="NAD(P)-bd_dom_sf"/>
</dbReference>
<dbReference type="NCBIfam" id="NF005403">
    <property type="entry name" value="PRK06953.1"/>
    <property type="match status" value="1"/>
</dbReference>
<comment type="caution">
    <text evidence="1">The sequence shown here is derived from an EMBL/GenBank/DDBJ whole genome shotgun (WGS) entry which is preliminary data.</text>
</comment>
<protein>
    <submittedName>
        <fullName evidence="1">Short-chain dehydrogenase/reductase</fullName>
    </submittedName>
</protein>
<sequence>MATVLVVGASRGIGLEFVRQYRAAGERVIATARDDAGLARLRDLGATALRVDVAQPASVSGLAWQLDGEKIDIALYVAGAWVTADARTPPTREDFDRLMHTNVLGAMQAIPQVAPLVEAAPHGRFAFITSEMGRIRGVDDSMAWVYRASKAALNMAVAAAQHDYPRAILVALSPGWVQTNMGGAAAPLTVDQSVAGMRAALDGLGPQHKGAFLDHDGTPFEGW</sequence>
<dbReference type="RefSeq" id="WP_189685111.1">
    <property type="nucleotide sequence ID" value="NZ_BMYK01000001.1"/>
</dbReference>
<dbReference type="InterPro" id="IPR052184">
    <property type="entry name" value="SDR_enzymes"/>
</dbReference>
<dbReference type="PRINTS" id="PR00081">
    <property type="entry name" value="GDHRDH"/>
</dbReference>
<keyword evidence="2" id="KW-1185">Reference proteome</keyword>